<dbReference type="Proteomes" id="UP000577419">
    <property type="component" value="Unassembled WGS sequence"/>
</dbReference>
<reference evidence="2" key="1">
    <citation type="journal article" date="2020" name="bioRxiv">
        <title>A rank-normalized archaeal taxonomy based on genome phylogeny resolves widespread incomplete and uneven classifications.</title>
        <authorList>
            <person name="Rinke C."/>
            <person name="Chuvochina M."/>
            <person name="Mussig A.J."/>
            <person name="Chaumeil P.-A."/>
            <person name="Waite D.W."/>
            <person name="Whitman W.B."/>
            <person name="Parks D.H."/>
            <person name="Hugenholtz P."/>
        </authorList>
    </citation>
    <scope>NUCLEOTIDE SEQUENCE [LARGE SCALE GENOMIC DNA]</scope>
</reference>
<evidence type="ECO:0000313" key="1">
    <source>
        <dbReference type="EMBL" id="HIH08585.1"/>
    </source>
</evidence>
<gene>
    <name evidence="1" type="ORF">HA237_04410</name>
</gene>
<evidence type="ECO:0000313" key="2">
    <source>
        <dbReference type="Proteomes" id="UP000577419"/>
    </source>
</evidence>
<proteinExistence type="predicted"/>
<dbReference type="AlphaFoldDB" id="A0A7J4IWE9"/>
<comment type="caution">
    <text evidence="1">The sequence shown here is derived from an EMBL/GenBank/DDBJ whole genome shotgun (WGS) entry which is preliminary data.</text>
</comment>
<organism evidence="1 2">
    <name type="scientific">Candidatus Iainarchaeum sp</name>
    <dbReference type="NCBI Taxonomy" id="3101447"/>
    <lineage>
        <taxon>Archaea</taxon>
        <taxon>Candidatus Iainarchaeota</taxon>
        <taxon>Candidatus Iainarchaeia</taxon>
        <taxon>Candidatus Iainarchaeales</taxon>
        <taxon>Candidatus Iainarchaeaceae</taxon>
        <taxon>Candidatus Iainarchaeum</taxon>
    </lineage>
</organism>
<dbReference type="EMBL" id="DUFG01000021">
    <property type="protein sequence ID" value="HIH08585.1"/>
    <property type="molecule type" value="Genomic_DNA"/>
</dbReference>
<accession>A0A7J4IWE9</accession>
<name>A0A7J4IWE9_9ARCH</name>
<sequence>MKNKKQPLSVLLSNNWLFHDKKKYNLIEENSINLLIELGYNESSSKKAGKLIKKLYEFADKIQKIDLNTYEKMNSLCDKIDHYLKRNKNAKNEIKWWKAVRDKNYFLATYFIFLDQLSKLGWKNAFLSIKATKQLYRAGIEHDKKNWQAVQNHCQEYWKIIKRAKVDKFIEF</sequence>
<protein>
    <submittedName>
        <fullName evidence="1">Uncharacterized protein</fullName>
    </submittedName>
</protein>